<accession>A0ACC0UNP7</accession>
<evidence type="ECO:0000313" key="2">
    <source>
        <dbReference type="Proteomes" id="UP001207468"/>
    </source>
</evidence>
<dbReference type="EMBL" id="JAGFNK010000006">
    <property type="protein sequence ID" value="KAI9512709.1"/>
    <property type="molecule type" value="Genomic_DNA"/>
</dbReference>
<name>A0ACC0UNP7_9AGAM</name>
<sequence length="217" mass="24716">MPTLRLGSIAPDFKAETTKGTIKFHEWIGDSWAVLFSHPDDFTPICTTELAEVSRRGPDFAKRNVKVIGLSANDIDSHNRWIQDINEWGKTDLQFPIIADPDRDVATLYDMLDYQDPSNRDKKGLPLTVRTVFIIDPKKTIRLTLTYPAASGRNFDEIIRAIDSLQLTDRHKVTTPANWKPGDDVVVHPSVSTEEARKIYPNLVEHKYYLRTTQQPA</sequence>
<organism evidence="1 2">
    <name type="scientific">Russula earlei</name>
    <dbReference type="NCBI Taxonomy" id="71964"/>
    <lineage>
        <taxon>Eukaryota</taxon>
        <taxon>Fungi</taxon>
        <taxon>Dikarya</taxon>
        <taxon>Basidiomycota</taxon>
        <taxon>Agaricomycotina</taxon>
        <taxon>Agaricomycetes</taxon>
        <taxon>Russulales</taxon>
        <taxon>Russulaceae</taxon>
        <taxon>Russula</taxon>
    </lineage>
</organism>
<dbReference type="Proteomes" id="UP001207468">
    <property type="component" value="Unassembled WGS sequence"/>
</dbReference>
<gene>
    <name evidence="1" type="ORF">F5148DRAFT_1161007</name>
</gene>
<protein>
    <submittedName>
        <fullName evidence="1">1-Cys peroxiredoxin</fullName>
    </submittedName>
</protein>
<reference evidence="1" key="1">
    <citation type="submission" date="2021-03" db="EMBL/GenBank/DDBJ databases">
        <title>Evolutionary priming and transition to the ectomycorrhizal habit in an iconic lineage of mushroom-forming fungi: is preadaptation a requirement?</title>
        <authorList>
            <consortium name="DOE Joint Genome Institute"/>
            <person name="Looney B.P."/>
            <person name="Miyauchi S."/>
            <person name="Morin E."/>
            <person name="Drula E."/>
            <person name="Courty P.E."/>
            <person name="Chicoki N."/>
            <person name="Fauchery L."/>
            <person name="Kohler A."/>
            <person name="Kuo A."/>
            <person name="LaButti K."/>
            <person name="Pangilinan J."/>
            <person name="Lipzen A."/>
            <person name="Riley R."/>
            <person name="Andreopoulos W."/>
            <person name="He G."/>
            <person name="Johnson J."/>
            <person name="Barry K.W."/>
            <person name="Grigoriev I.V."/>
            <person name="Nagy L."/>
            <person name="Hibbett D."/>
            <person name="Henrissat B."/>
            <person name="Matheny P.B."/>
            <person name="Labbe J."/>
            <person name="Martin A.F."/>
        </authorList>
    </citation>
    <scope>NUCLEOTIDE SEQUENCE</scope>
    <source>
        <strain evidence="1">BPL698</strain>
    </source>
</reference>
<keyword evidence="2" id="KW-1185">Reference proteome</keyword>
<proteinExistence type="predicted"/>
<comment type="caution">
    <text evidence="1">The sequence shown here is derived from an EMBL/GenBank/DDBJ whole genome shotgun (WGS) entry which is preliminary data.</text>
</comment>
<evidence type="ECO:0000313" key="1">
    <source>
        <dbReference type="EMBL" id="KAI9512709.1"/>
    </source>
</evidence>